<dbReference type="STRING" id="1802410.A3H75_00175"/>
<dbReference type="PANTHER" id="PTHR11579">
    <property type="entry name" value="PROTEIN-L-ISOASPARTATE O-METHYLTRANSFERASE"/>
    <property type="match status" value="1"/>
</dbReference>
<dbReference type="AlphaFoldDB" id="A0A1F7VF98"/>
<evidence type="ECO:0000256" key="7">
    <source>
        <dbReference type="ARBA" id="ARBA00022679"/>
    </source>
</evidence>
<dbReference type="GO" id="GO:0004719">
    <property type="term" value="F:protein-L-isoaspartate (D-aspartate) O-methyltransferase activity"/>
    <property type="evidence" value="ECO:0007669"/>
    <property type="project" value="UniProtKB-EC"/>
</dbReference>
<comment type="caution">
    <text evidence="12">The sequence shown here is derived from an EMBL/GenBank/DDBJ whole genome shotgun (WGS) entry which is preliminary data.</text>
</comment>
<evidence type="ECO:0000256" key="5">
    <source>
        <dbReference type="ARBA" id="ARBA00022490"/>
    </source>
</evidence>
<reference evidence="12 13" key="1">
    <citation type="journal article" date="2016" name="Nat. Commun.">
        <title>Thousands of microbial genomes shed light on interconnected biogeochemical processes in an aquifer system.</title>
        <authorList>
            <person name="Anantharaman K."/>
            <person name="Brown C.T."/>
            <person name="Hug L.A."/>
            <person name="Sharon I."/>
            <person name="Castelle C.J."/>
            <person name="Probst A.J."/>
            <person name="Thomas B.C."/>
            <person name="Singh A."/>
            <person name="Wilkins M.J."/>
            <person name="Karaoz U."/>
            <person name="Brodie E.L."/>
            <person name="Williams K.H."/>
            <person name="Hubbard S.S."/>
            <person name="Banfield J.F."/>
        </authorList>
    </citation>
    <scope>NUCLEOTIDE SEQUENCE [LARGE SCALE GENOMIC DNA]</scope>
</reference>
<evidence type="ECO:0000313" key="13">
    <source>
        <dbReference type="Proteomes" id="UP000176678"/>
    </source>
</evidence>
<gene>
    <name evidence="12" type="ORF">A3H75_00175</name>
</gene>
<evidence type="ECO:0000256" key="11">
    <source>
        <dbReference type="ARBA" id="ARBA00031350"/>
    </source>
</evidence>
<dbReference type="SUPFAM" id="SSF53335">
    <property type="entry name" value="S-adenosyl-L-methionine-dependent methyltransferases"/>
    <property type="match status" value="1"/>
</dbReference>
<dbReference type="GO" id="GO:0005737">
    <property type="term" value="C:cytoplasm"/>
    <property type="evidence" value="ECO:0007669"/>
    <property type="project" value="UniProtKB-SubCell"/>
</dbReference>
<evidence type="ECO:0000256" key="6">
    <source>
        <dbReference type="ARBA" id="ARBA00022603"/>
    </source>
</evidence>
<dbReference type="EMBL" id="MGES01000015">
    <property type="protein sequence ID" value="OGL89101.1"/>
    <property type="molecule type" value="Genomic_DNA"/>
</dbReference>
<dbReference type="GO" id="GO:0032259">
    <property type="term" value="P:methylation"/>
    <property type="evidence" value="ECO:0007669"/>
    <property type="project" value="UniProtKB-KW"/>
</dbReference>
<evidence type="ECO:0000256" key="10">
    <source>
        <dbReference type="ARBA" id="ARBA00031323"/>
    </source>
</evidence>
<dbReference type="PANTHER" id="PTHR11579:SF0">
    <property type="entry name" value="PROTEIN-L-ISOASPARTATE(D-ASPARTATE) O-METHYLTRANSFERASE"/>
    <property type="match status" value="1"/>
</dbReference>
<dbReference type="InterPro" id="IPR000682">
    <property type="entry name" value="PCMT"/>
</dbReference>
<organism evidence="12 13">
    <name type="scientific">Candidatus Uhrbacteria bacterium RIFCSPLOWO2_02_FULL_51_9</name>
    <dbReference type="NCBI Taxonomy" id="1802410"/>
    <lineage>
        <taxon>Bacteria</taxon>
        <taxon>Candidatus Uhriibacteriota</taxon>
    </lineage>
</organism>
<evidence type="ECO:0000256" key="3">
    <source>
        <dbReference type="ARBA" id="ARBA00011890"/>
    </source>
</evidence>
<dbReference type="EC" id="2.1.1.77" evidence="3"/>
<comment type="subcellular location">
    <subcellularLocation>
        <location evidence="1">Cytoplasm</location>
    </subcellularLocation>
</comment>
<keyword evidence="6" id="KW-0489">Methyltransferase</keyword>
<evidence type="ECO:0000256" key="2">
    <source>
        <dbReference type="ARBA" id="ARBA00005369"/>
    </source>
</evidence>
<keyword evidence="8" id="KW-0949">S-adenosyl-L-methionine</keyword>
<evidence type="ECO:0000256" key="1">
    <source>
        <dbReference type="ARBA" id="ARBA00004496"/>
    </source>
</evidence>
<evidence type="ECO:0000256" key="9">
    <source>
        <dbReference type="ARBA" id="ARBA00030757"/>
    </source>
</evidence>
<dbReference type="Proteomes" id="UP000176678">
    <property type="component" value="Unassembled WGS sequence"/>
</dbReference>
<name>A0A1F7VF98_9BACT</name>
<protein>
    <recommendedName>
        <fullName evidence="4">Protein-L-isoaspartate O-methyltransferase</fullName>
        <ecNumber evidence="3">2.1.1.77</ecNumber>
    </recommendedName>
    <alternativeName>
        <fullName evidence="11">L-isoaspartyl protein carboxyl methyltransferase</fullName>
    </alternativeName>
    <alternativeName>
        <fullName evidence="9">Protein L-isoaspartyl methyltransferase</fullName>
    </alternativeName>
    <alternativeName>
        <fullName evidence="10">Protein-beta-aspartate methyltransferase</fullName>
    </alternativeName>
</protein>
<keyword evidence="7" id="KW-0808">Transferase</keyword>
<evidence type="ECO:0000313" key="12">
    <source>
        <dbReference type="EMBL" id="OGL89101.1"/>
    </source>
</evidence>
<evidence type="ECO:0000256" key="8">
    <source>
        <dbReference type="ARBA" id="ARBA00022691"/>
    </source>
</evidence>
<proteinExistence type="inferred from homology"/>
<dbReference type="Gene3D" id="3.40.50.150">
    <property type="entry name" value="Vaccinia Virus protein VP39"/>
    <property type="match status" value="1"/>
</dbReference>
<sequence>MNTNDALVNHLIESGVLKTPRLIEAFYAIDRADFVRPDSYHEAYVDYPLPIGGGGTISQPSTVAFMLG</sequence>
<dbReference type="InterPro" id="IPR029063">
    <property type="entry name" value="SAM-dependent_MTases_sf"/>
</dbReference>
<keyword evidence="5" id="KW-0963">Cytoplasm</keyword>
<evidence type="ECO:0000256" key="4">
    <source>
        <dbReference type="ARBA" id="ARBA00013346"/>
    </source>
</evidence>
<dbReference type="Pfam" id="PF01135">
    <property type="entry name" value="PCMT"/>
    <property type="match status" value="1"/>
</dbReference>
<comment type="similarity">
    <text evidence="2">Belongs to the methyltransferase superfamily. L-isoaspartyl/D-aspartyl protein methyltransferase family.</text>
</comment>
<accession>A0A1F7VF98</accession>